<keyword evidence="3" id="KW-1185">Reference proteome</keyword>
<evidence type="ECO:0000313" key="3">
    <source>
        <dbReference type="Proteomes" id="UP001255416"/>
    </source>
</evidence>
<dbReference type="RefSeq" id="WP_316776945.1">
    <property type="nucleotide sequence ID" value="NZ_JASMWN010000009.1"/>
</dbReference>
<protein>
    <submittedName>
        <fullName evidence="2">Uncharacterized protein</fullName>
    </submittedName>
</protein>
<keyword evidence="1" id="KW-1133">Transmembrane helix</keyword>
<comment type="caution">
    <text evidence="2">The sequence shown here is derived from an EMBL/GenBank/DDBJ whole genome shotgun (WGS) entry which is preliminary data.</text>
</comment>
<evidence type="ECO:0000256" key="1">
    <source>
        <dbReference type="SAM" id="Phobius"/>
    </source>
</evidence>
<feature type="transmembrane region" description="Helical" evidence="1">
    <location>
        <begin position="52"/>
        <end position="73"/>
    </location>
</feature>
<feature type="transmembrane region" description="Helical" evidence="1">
    <location>
        <begin position="80"/>
        <end position="99"/>
    </location>
</feature>
<gene>
    <name evidence="2" type="ORF">QO231_13020</name>
</gene>
<dbReference type="Proteomes" id="UP001255416">
    <property type="component" value="Unassembled WGS sequence"/>
</dbReference>
<keyword evidence="1" id="KW-0812">Transmembrane</keyword>
<evidence type="ECO:0000313" key="2">
    <source>
        <dbReference type="EMBL" id="MDU9004769.1"/>
    </source>
</evidence>
<accession>A0ABU3VGG6</accession>
<organism evidence="2 3">
    <name type="scientific">Sedimentitalea todarodis</name>
    <dbReference type="NCBI Taxonomy" id="1631240"/>
    <lineage>
        <taxon>Bacteria</taxon>
        <taxon>Pseudomonadati</taxon>
        <taxon>Pseudomonadota</taxon>
        <taxon>Alphaproteobacteria</taxon>
        <taxon>Rhodobacterales</taxon>
        <taxon>Paracoccaceae</taxon>
        <taxon>Sedimentitalea</taxon>
    </lineage>
</organism>
<keyword evidence="1" id="KW-0472">Membrane</keyword>
<feature type="transmembrane region" description="Helical" evidence="1">
    <location>
        <begin position="119"/>
        <end position="135"/>
    </location>
</feature>
<dbReference type="EMBL" id="JASMWN010000009">
    <property type="protein sequence ID" value="MDU9004769.1"/>
    <property type="molecule type" value="Genomic_DNA"/>
</dbReference>
<reference evidence="3" key="1">
    <citation type="submission" date="2023-05" db="EMBL/GenBank/DDBJ databases">
        <title>Sedimentitalea sp. nov. JM2-8.</title>
        <authorList>
            <person name="Huang J."/>
        </authorList>
    </citation>
    <scope>NUCLEOTIDE SEQUENCE [LARGE SCALE GENOMIC DNA]</scope>
    <source>
        <strain evidence="3">KHS03</strain>
    </source>
</reference>
<sequence length="305" mass="32930">MYGKFDAIDRVVQILIGSAALFSFFFGLYMLINPLGWYGFVDTVKATGPANVHFIRDIGLAYLGSGVVLGFAALHPGLRWGAAIVGNLWLFAHGVLHIYEVVIGICSQDIFWRDAPGVLGPPLLVFAGVFIQLLRQHVSPVPLPKFAFVSLMRDMNEPYIDDLSCAGGFMTERFQHGMLLSGHRHHASAPLFHMACLGSVRSEDCGPCIETVRSYALSEGVGSERVKHALAGKPDSAEDALAYEFGTAIASGDLVQAAELGDKIEARFGRDVRTELSLGAASVRMFPAMKRGLGYASACQIPRPG</sequence>
<name>A0ABU3VGG6_9RHOB</name>
<feature type="transmembrane region" description="Helical" evidence="1">
    <location>
        <begin position="12"/>
        <end position="32"/>
    </location>
</feature>
<proteinExistence type="predicted"/>